<dbReference type="EMBL" id="JARK01000306">
    <property type="protein sequence ID" value="EYC38612.1"/>
    <property type="molecule type" value="Genomic_DNA"/>
</dbReference>
<dbReference type="InterPro" id="IPR026319">
    <property type="entry name" value="ZC2HC1A/B-like"/>
</dbReference>
<feature type="domain" description="C2HC/C3H-type" evidence="8">
    <location>
        <begin position="117"/>
        <end position="146"/>
    </location>
</feature>
<dbReference type="GO" id="GO:0008270">
    <property type="term" value="F:zinc ion binding"/>
    <property type="evidence" value="ECO:0007669"/>
    <property type="project" value="UniProtKB-KW"/>
</dbReference>
<dbReference type="Gene3D" id="3.30.160.60">
    <property type="entry name" value="Classic Zinc Finger"/>
    <property type="match status" value="1"/>
</dbReference>
<dbReference type="Pfam" id="PF13913">
    <property type="entry name" value="zf-C2HC_2"/>
    <property type="match status" value="1"/>
</dbReference>
<dbReference type="PANTHER" id="PTHR13555">
    <property type="entry name" value="C2H2 ZINC FINGER CGI-62-RELATED"/>
    <property type="match status" value="1"/>
</dbReference>
<proteinExistence type="inferred from homology"/>
<reference evidence="10" key="1">
    <citation type="journal article" date="2015" name="Nat. Genet.">
        <title>The genome and transcriptome of the zoonotic hookworm Ancylostoma ceylanicum identify infection-specific gene families.</title>
        <authorList>
            <person name="Schwarz E.M."/>
            <person name="Hu Y."/>
            <person name="Antoshechkin I."/>
            <person name="Miller M.M."/>
            <person name="Sternberg P.W."/>
            <person name="Aroian R.V."/>
        </authorList>
    </citation>
    <scope>NUCLEOTIDE SEQUENCE</scope>
    <source>
        <strain evidence="10">HY135</strain>
    </source>
</reference>
<feature type="compositionally biased region" description="Polar residues" evidence="7">
    <location>
        <begin position="146"/>
        <end position="156"/>
    </location>
</feature>
<evidence type="ECO:0000313" key="10">
    <source>
        <dbReference type="Proteomes" id="UP000024635"/>
    </source>
</evidence>
<evidence type="ECO:0000256" key="6">
    <source>
        <dbReference type="PROSITE-ProRule" id="PRU01371"/>
    </source>
</evidence>
<evidence type="ECO:0000256" key="2">
    <source>
        <dbReference type="ARBA" id="ARBA00022723"/>
    </source>
</evidence>
<feature type="region of interest" description="Disordered" evidence="7">
    <location>
        <begin position="144"/>
        <end position="195"/>
    </location>
</feature>
<accession>A0A016WH69</accession>
<dbReference type="PANTHER" id="PTHR13555:SF25">
    <property type="entry name" value="ZINC FINGER C2HC DOMAIN-CONTAINING PROTEIN 1A"/>
    <property type="match status" value="1"/>
</dbReference>
<dbReference type="OrthoDB" id="10255185at2759"/>
<keyword evidence="5" id="KW-0862">Zinc</keyword>
<feature type="compositionally biased region" description="Polar residues" evidence="7">
    <location>
        <begin position="163"/>
        <end position="178"/>
    </location>
</feature>
<dbReference type="STRING" id="53326.A0A016WH69"/>
<organism evidence="9 10">
    <name type="scientific">Ancylostoma ceylanicum</name>
    <dbReference type="NCBI Taxonomy" id="53326"/>
    <lineage>
        <taxon>Eukaryota</taxon>
        <taxon>Metazoa</taxon>
        <taxon>Ecdysozoa</taxon>
        <taxon>Nematoda</taxon>
        <taxon>Chromadorea</taxon>
        <taxon>Rhabditida</taxon>
        <taxon>Rhabditina</taxon>
        <taxon>Rhabditomorpha</taxon>
        <taxon>Strongyloidea</taxon>
        <taxon>Ancylostomatidae</taxon>
        <taxon>Ancylostomatinae</taxon>
        <taxon>Ancylostoma</taxon>
    </lineage>
</organism>
<protein>
    <recommendedName>
        <fullName evidence="8">C2HC/C3H-type domain-containing protein</fullName>
    </recommendedName>
</protein>
<evidence type="ECO:0000256" key="1">
    <source>
        <dbReference type="ARBA" id="ARBA00010843"/>
    </source>
</evidence>
<comment type="similarity">
    <text evidence="1">Belongs to the ZC2HC1 family.</text>
</comment>
<dbReference type="InterPro" id="IPR049899">
    <property type="entry name" value="Znf_C2HC_C3H"/>
</dbReference>
<evidence type="ECO:0000256" key="5">
    <source>
        <dbReference type="ARBA" id="ARBA00022833"/>
    </source>
</evidence>
<name>A0A016WH69_9BILA</name>
<dbReference type="PROSITE" id="PS52027">
    <property type="entry name" value="ZF_C2HC_C3H"/>
    <property type="match status" value="1"/>
</dbReference>
<dbReference type="AlphaFoldDB" id="A0A016WH69"/>
<keyword evidence="10" id="KW-1185">Reference proteome</keyword>
<evidence type="ECO:0000256" key="7">
    <source>
        <dbReference type="SAM" id="MobiDB-lite"/>
    </source>
</evidence>
<evidence type="ECO:0000256" key="4">
    <source>
        <dbReference type="ARBA" id="ARBA00022771"/>
    </source>
</evidence>
<evidence type="ECO:0000313" key="9">
    <source>
        <dbReference type="EMBL" id="EYC38612.1"/>
    </source>
</evidence>
<keyword evidence="2" id="KW-0479">Metal-binding</keyword>
<gene>
    <name evidence="9" type="primary">Acey_s0706.g1691</name>
    <name evidence="9" type="synonym">Acey-T03G11.3</name>
    <name evidence="9" type="ORF">Y032_0706g1691</name>
</gene>
<sequence>MDCSCGAVLKMEKKRRDLYSSPMVKHEPVCKKLSKLTRKPFDSGKQRATGSDITYADVARAAKEREKLGGVYPRPLTNWKERHETFIDAVSSSKKVDYAIKTGAPLPPPPRTAVPSDYVQCNYCGRNFSEKAAERHIPFCKEQNARKVTSSSTRSLSGHRKTPVSNEVRNDTFEGTSQRRMRGTSRSPNKDDSQKRRKFVLNALNLCIFLLRGSERARFCGANESTNAKNRRSPVGFLLRPVLSELGRSYKFRKYWFHGSELLPAIVLPGIHPAEVIAWIHGRSHRVSSSPHSASPAFTPSVGWV</sequence>
<keyword evidence="3" id="KW-0677">Repeat</keyword>
<comment type="caution">
    <text evidence="9">The sequence shown here is derived from an EMBL/GenBank/DDBJ whole genome shotgun (WGS) entry which is preliminary data.</text>
</comment>
<keyword evidence="4 6" id="KW-0863">Zinc-finger</keyword>
<evidence type="ECO:0000256" key="3">
    <source>
        <dbReference type="ARBA" id="ARBA00022737"/>
    </source>
</evidence>
<evidence type="ECO:0000259" key="8">
    <source>
        <dbReference type="PROSITE" id="PS52027"/>
    </source>
</evidence>
<dbReference type="Proteomes" id="UP000024635">
    <property type="component" value="Unassembled WGS sequence"/>
</dbReference>